<evidence type="ECO:0000256" key="1">
    <source>
        <dbReference type="SAM" id="Phobius"/>
    </source>
</evidence>
<name>A0A1I6SCF3_9SPHI</name>
<keyword evidence="1" id="KW-1133">Transmembrane helix</keyword>
<evidence type="ECO:0000313" key="2">
    <source>
        <dbReference type="EMBL" id="SFS74520.1"/>
    </source>
</evidence>
<sequence length="73" mass="8779">MENLSSNRGLAINIIDFFLKIYNIYWIICAKLIYKPYRFYFKNGSMFHPRAVFNEAFTPVSHRRYISDFPDFG</sequence>
<keyword evidence="1" id="KW-0812">Transmembrane</keyword>
<reference evidence="2 3" key="1">
    <citation type="submission" date="2016-10" db="EMBL/GenBank/DDBJ databases">
        <authorList>
            <person name="de Groot N.N."/>
        </authorList>
    </citation>
    <scope>NUCLEOTIDE SEQUENCE [LARGE SCALE GENOMIC DNA]</scope>
    <source>
        <strain evidence="2 3">DSM 22789</strain>
    </source>
</reference>
<dbReference type="EMBL" id="FOZZ01000004">
    <property type="protein sequence ID" value="SFS74520.1"/>
    <property type="molecule type" value="Genomic_DNA"/>
</dbReference>
<gene>
    <name evidence="2" type="ORF">SAMN05660206_104214</name>
</gene>
<dbReference type="Proteomes" id="UP000198785">
    <property type="component" value="Unassembled WGS sequence"/>
</dbReference>
<protein>
    <submittedName>
        <fullName evidence="2">Uncharacterized protein</fullName>
    </submittedName>
</protein>
<keyword evidence="1" id="KW-0472">Membrane</keyword>
<feature type="transmembrane region" description="Helical" evidence="1">
    <location>
        <begin position="12"/>
        <end position="34"/>
    </location>
</feature>
<evidence type="ECO:0000313" key="3">
    <source>
        <dbReference type="Proteomes" id="UP000198785"/>
    </source>
</evidence>
<dbReference type="AlphaFoldDB" id="A0A1I6SCF3"/>
<proteinExistence type="predicted"/>
<organism evidence="2 3">
    <name type="scientific">Sphingobacterium wenxiniae</name>
    <dbReference type="NCBI Taxonomy" id="683125"/>
    <lineage>
        <taxon>Bacteria</taxon>
        <taxon>Pseudomonadati</taxon>
        <taxon>Bacteroidota</taxon>
        <taxon>Sphingobacteriia</taxon>
        <taxon>Sphingobacteriales</taxon>
        <taxon>Sphingobacteriaceae</taxon>
        <taxon>Sphingobacterium</taxon>
    </lineage>
</organism>
<keyword evidence="3" id="KW-1185">Reference proteome</keyword>
<accession>A0A1I6SCF3</accession>